<name>A0AB34J238_PRYPA</name>
<evidence type="ECO:0000313" key="3">
    <source>
        <dbReference type="Proteomes" id="UP001515480"/>
    </source>
</evidence>
<feature type="compositionally biased region" description="Basic and acidic residues" evidence="1">
    <location>
        <begin position="121"/>
        <end position="139"/>
    </location>
</feature>
<dbReference type="EMBL" id="JBGBPQ010000013">
    <property type="protein sequence ID" value="KAL1511723.1"/>
    <property type="molecule type" value="Genomic_DNA"/>
</dbReference>
<feature type="compositionally biased region" description="Basic and acidic residues" evidence="1">
    <location>
        <begin position="204"/>
        <end position="230"/>
    </location>
</feature>
<evidence type="ECO:0008006" key="4">
    <source>
        <dbReference type="Google" id="ProtNLM"/>
    </source>
</evidence>
<keyword evidence="3" id="KW-1185">Reference proteome</keyword>
<accession>A0AB34J238</accession>
<protein>
    <recommendedName>
        <fullName evidence="4">Ribosome assembly protein 3</fullName>
    </recommendedName>
</protein>
<organism evidence="2 3">
    <name type="scientific">Prymnesium parvum</name>
    <name type="common">Toxic golden alga</name>
    <dbReference type="NCBI Taxonomy" id="97485"/>
    <lineage>
        <taxon>Eukaryota</taxon>
        <taxon>Haptista</taxon>
        <taxon>Haptophyta</taxon>
        <taxon>Prymnesiophyceae</taxon>
        <taxon>Prymnesiales</taxon>
        <taxon>Prymnesiaceae</taxon>
        <taxon>Prymnesium</taxon>
    </lineage>
</organism>
<dbReference type="Proteomes" id="UP001515480">
    <property type="component" value="Unassembled WGS sequence"/>
</dbReference>
<reference evidence="2 3" key="1">
    <citation type="journal article" date="2024" name="Science">
        <title>Giant polyketide synthase enzymes in the biosynthesis of giant marine polyether toxins.</title>
        <authorList>
            <person name="Fallon T.R."/>
            <person name="Shende V.V."/>
            <person name="Wierzbicki I.H."/>
            <person name="Pendleton A.L."/>
            <person name="Watervoot N.F."/>
            <person name="Auber R.P."/>
            <person name="Gonzalez D.J."/>
            <person name="Wisecaver J.H."/>
            <person name="Moore B.S."/>
        </authorList>
    </citation>
    <scope>NUCLEOTIDE SEQUENCE [LARGE SCALE GENOMIC DNA]</scope>
    <source>
        <strain evidence="2 3">12B1</strain>
    </source>
</reference>
<feature type="region of interest" description="Disordered" evidence="1">
    <location>
        <begin position="108"/>
        <end position="230"/>
    </location>
</feature>
<evidence type="ECO:0000313" key="2">
    <source>
        <dbReference type="EMBL" id="KAL1511723.1"/>
    </source>
</evidence>
<proteinExistence type="predicted"/>
<comment type="caution">
    <text evidence="2">The sequence shown here is derived from an EMBL/GenBank/DDBJ whole genome shotgun (WGS) entry which is preliminary data.</text>
</comment>
<dbReference type="AlphaFoldDB" id="A0AB34J238"/>
<evidence type="ECO:0000256" key="1">
    <source>
        <dbReference type="SAM" id="MobiDB-lite"/>
    </source>
</evidence>
<sequence>MGSSKAEFNKYLEASGANQLLARAVVVLATASDKEPSTQPAVCLRDFFEKGGEGKASAELSAAQKEKFGAYLKSSGAADLTTKALVELFNADPRPTNTLSFFTDFFKKEAAGAPSPPPPQETERQDSMKAPEGEAKKVEVPPPAPHPDVQGEPAARSQPPAAKEQDSAERPAAPPPGDSGADLSPSSPQQKETDPSAVEEGEAEPAHQETPSDSKEEGASNTEELSKPDD</sequence>
<gene>
    <name evidence="2" type="ORF">AB1Y20_005011</name>
</gene>